<keyword evidence="2" id="KW-0812">Transmembrane</keyword>
<feature type="compositionally biased region" description="Low complexity" evidence="1">
    <location>
        <begin position="99"/>
        <end position="116"/>
    </location>
</feature>
<proteinExistence type="predicted"/>
<protein>
    <submittedName>
        <fullName evidence="2">Multiple C2 and transmembrane domain-containing protein 2</fullName>
    </submittedName>
</protein>
<feature type="region of interest" description="Disordered" evidence="1">
    <location>
        <begin position="82"/>
        <end position="129"/>
    </location>
</feature>
<name>A0A8J6DPU5_GALPY</name>
<feature type="compositionally biased region" description="Pro residues" evidence="1">
    <location>
        <begin position="258"/>
        <end position="269"/>
    </location>
</feature>
<reference evidence="2" key="1">
    <citation type="journal article" date="2021" name="Evol. Appl.">
        <title>The genome of the Pyrenean desman and the effects of bottlenecks and inbreeding on the genomic landscape of an endangered species.</title>
        <authorList>
            <person name="Escoda L."/>
            <person name="Castresana J."/>
        </authorList>
    </citation>
    <scope>NUCLEOTIDE SEQUENCE</scope>
    <source>
        <strain evidence="2">IBE-C5619</strain>
    </source>
</reference>
<keyword evidence="2" id="KW-0472">Membrane</keyword>
<dbReference type="OrthoDB" id="9809712at2759"/>
<sequence length="459" mass="49206">MKLPAEPPVAEGPLVLHAAMDLDKPSVWGSLKQRTRPLLINLGKKKGKKNPNKPLDLRARHHLDRRLSLSVPDLLEAEALVPEGRPYSGPQSAYTSVPSSLSSAGILPKSSSSSLKQSEEDLDWSQEEASHIHALETDSEETFVSPAGDRRASGSGFFDLLQKTPLGEDALEESERPCGAVDLNAAVPSQPLEEPAALQEAGDGVSTLPSHFAYLLTIHLKEGRNLVIRDRCGKAAAHSGEPACPLPLTGLVGHACPSRPPPPPPPPKPRSTLSGAEFESPCSSAGMLGPTAREDGMRSCPLLVLLRIPPPSPILFSVKAHAVSFDLCLNIRLGWRSSQWFYQKGGCEGPGWQSVLAAWISDVRGPWHRAWRWLSLPSASFPDLGFSASVEMHQATPCSARSMLPCPPPLISSGVSGTNILGVSQQKLTPPAQASRHLITSRGTEVLLEPPTPQSQFVQ</sequence>
<organism evidence="2 3">
    <name type="scientific">Galemys pyrenaicus</name>
    <name type="common">Iberian desman</name>
    <name type="synonym">Pyrenean desman</name>
    <dbReference type="NCBI Taxonomy" id="202257"/>
    <lineage>
        <taxon>Eukaryota</taxon>
        <taxon>Metazoa</taxon>
        <taxon>Chordata</taxon>
        <taxon>Craniata</taxon>
        <taxon>Vertebrata</taxon>
        <taxon>Euteleostomi</taxon>
        <taxon>Mammalia</taxon>
        <taxon>Eutheria</taxon>
        <taxon>Laurasiatheria</taxon>
        <taxon>Eulipotyphla</taxon>
        <taxon>Talpidae</taxon>
        <taxon>Galemys</taxon>
    </lineage>
</organism>
<keyword evidence="3" id="KW-1185">Reference proteome</keyword>
<gene>
    <name evidence="2" type="ORF">J0S82_016028</name>
</gene>
<evidence type="ECO:0000313" key="3">
    <source>
        <dbReference type="Proteomes" id="UP000700334"/>
    </source>
</evidence>
<feature type="region of interest" description="Disordered" evidence="1">
    <location>
        <begin position="255"/>
        <end position="287"/>
    </location>
</feature>
<dbReference type="Proteomes" id="UP000700334">
    <property type="component" value="Unassembled WGS sequence"/>
</dbReference>
<feature type="compositionally biased region" description="Polar residues" evidence="1">
    <location>
        <begin position="89"/>
        <end position="98"/>
    </location>
</feature>
<comment type="caution">
    <text evidence="2">The sequence shown here is derived from an EMBL/GenBank/DDBJ whole genome shotgun (WGS) entry which is preliminary data.</text>
</comment>
<accession>A0A8J6DPU5</accession>
<dbReference type="AlphaFoldDB" id="A0A8J6DPU5"/>
<evidence type="ECO:0000313" key="2">
    <source>
        <dbReference type="EMBL" id="KAG8516294.1"/>
    </source>
</evidence>
<dbReference type="EMBL" id="JAGFMF010011680">
    <property type="protein sequence ID" value="KAG8516294.1"/>
    <property type="molecule type" value="Genomic_DNA"/>
</dbReference>
<evidence type="ECO:0000256" key="1">
    <source>
        <dbReference type="SAM" id="MobiDB-lite"/>
    </source>
</evidence>